<proteinExistence type="predicted"/>
<protein>
    <submittedName>
        <fullName evidence="2">Glycoside-hydrolase family GH114</fullName>
    </submittedName>
</protein>
<organism evidence="2 3">
    <name type="scientific">Desulfurobacterium atlanticum</name>
    <dbReference type="NCBI Taxonomy" id="240169"/>
    <lineage>
        <taxon>Bacteria</taxon>
        <taxon>Pseudomonadati</taxon>
        <taxon>Aquificota</taxon>
        <taxon>Aquificia</taxon>
        <taxon>Desulfurobacteriales</taxon>
        <taxon>Desulfurobacteriaceae</taxon>
        <taxon>Desulfurobacterium</taxon>
    </lineage>
</organism>
<dbReference type="AlphaFoldDB" id="A0A238XVK0"/>
<dbReference type="EMBL" id="FZOB01000001">
    <property type="protein sequence ID" value="SNR62578.1"/>
    <property type="molecule type" value="Genomic_DNA"/>
</dbReference>
<dbReference type="InterPro" id="IPR004352">
    <property type="entry name" value="GH114_TIM-barrel"/>
</dbReference>
<dbReference type="Pfam" id="PF03537">
    <property type="entry name" value="Glyco_hydro_114"/>
    <property type="match status" value="1"/>
</dbReference>
<keyword evidence="2" id="KW-0378">Hydrolase</keyword>
<sequence length="913" mass="105485">MRFITGLLCLFSVFHLFISDAHGKNPSVAVIYSNPPDEILHLYDWIILDPSTFQIEKFKKEKFYIKRYGKLISYVSIGEIEKSEISSLSENFKKTCFIGENKRWKSFIIDIRKPLCREFLNRKIASLKDYDGFMLDTVDSYQNLLPEKEWYSYEKAEVEFIKNLKSRYPKKLILVNRPFKIIDKIHSFIDGIIVESLHYGLDKNLEYKNQSEEDIKWLTQKLKKIKKYGLPIVIIDYLPPSKANLREKLARKIENTGFIPWITDKHLKGIGEGVYHFIPRKIALVSNLPYSDSLLHTMVQLPIEWLGFVPVFYNSDNLPNLDDSYTGAIVWLEKEGSKKEKIKLQNWIKKEISNRKKIFIVDPEMFDEKFLLNSLGIKIYENRNDIKSGFKIKYSSGILNFEIDATPVPKEVLKKPANGTSLLTLVNNVNEEYVPIAITKWGGYADSEYFIRTIMDNDLWVVNPFKFFSQIFGNIPSMDVTTENGRRILTVHIDGDGFNGTVTFAENKIPAQIIRDEIIKKYPDIPHTASVIVGEISEGKEKLIKVAKSIFSLKNVEAASHSFSHPFSWKDFYLIEQGINPHEKKELKYGYYLKIKGYTPSIKEEIIGSINWINKNLLPDNKKVKVFLWTGDCVPVENAVKLTYLAKVYNVNGGDTTITNNHPFLSYVSPMGINIGNYFQIYAPIQNENIYTDGWRVKDAYKKVIQTFKLTEKPYRLKPLSIYYHWYSGAFKPSLKALKEVYKWTLNQKPIPVFLSQYAQKVLEFRTTALAKKGKKWIIKNDGNLRTVKVPLSFGYPDIENSKGVIGYKKINNQLYIHLDSSGDYKIAFSKKDRNSFYIVETNGVVKKFINIKEKGTFILDLETLGNSLEVTLIKRNGCYVKTSENGELIENGKYTIAKFKGKKGILEADCKR</sequence>
<gene>
    <name evidence="2" type="ORF">SAMN06265340_101280</name>
</gene>
<dbReference type="PANTHER" id="PTHR35882">
    <property type="entry name" value="PELA"/>
    <property type="match status" value="1"/>
</dbReference>
<keyword evidence="3" id="KW-1185">Reference proteome</keyword>
<name>A0A238XVK0_9BACT</name>
<dbReference type="PANTHER" id="PTHR35882:SF2">
    <property type="entry name" value="PELA"/>
    <property type="match status" value="1"/>
</dbReference>
<reference evidence="3" key="1">
    <citation type="submission" date="2017-06" db="EMBL/GenBank/DDBJ databases">
        <authorList>
            <person name="Varghese N."/>
            <person name="Submissions S."/>
        </authorList>
    </citation>
    <scope>NUCLEOTIDE SEQUENCE [LARGE SCALE GENOMIC DNA]</scope>
    <source>
        <strain evidence="3">DSM 15668</strain>
    </source>
</reference>
<dbReference type="RefSeq" id="WP_089322306.1">
    <property type="nucleotide sequence ID" value="NZ_FZOB01000001.1"/>
</dbReference>
<dbReference type="GO" id="GO:0016787">
    <property type="term" value="F:hydrolase activity"/>
    <property type="evidence" value="ECO:0007669"/>
    <property type="project" value="UniProtKB-KW"/>
</dbReference>
<dbReference type="InterPro" id="IPR013785">
    <property type="entry name" value="Aldolase_TIM"/>
</dbReference>
<dbReference type="OrthoDB" id="7292394at2"/>
<dbReference type="Proteomes" id="UP000198405">
    <property type="component" value="Unassembled WGS sequence"/>
</dbReference>
<dbReference type="SUPFAM" id="SSF51445">
    <property type="entry name" value="(Trans)glycosidases"/>
    <property type="match status" value="1"/>
</dbReference>
<accession>A0A238XVK0</accession>
<feature type="domain" description="Glycoside-hydrolase family GH114 TIM-barrel" evidence="1">
    <location>
        <begin position="68"/>
        <end position="267"/>
    </location>
</feature>
<dbReference type="Gene3D" id="3.20.20.70">
    <property type="entry name" value="Aldolase class I"/>
    <property type="match status" value="1"/>
</dbReference>
<evidence type="ECO:0000259" key="1">
    <source>
        <dbReference type="Pfam" id="PF03537"/>
    </source>
</evidence>
<dbReference type="CDD" id="cd10922">
    <property type="entry name" value="CE4_PelA_like_C"/>
    <property type="match status" value="1"/>
</dbReference>
<dbReference type="InterPro" id="IPR017853">
    <property type="entry name" value="GH"/>
</dbReference>
<evidence type="ECO:0000313" key="3">
    <source>
        <dbReference type="Proteomes" id="UP000198405"/>
    </source>
</evidence>
<evidence type="ECO:0000313" key="2">
    <source>
        <dbReference type="EMBL" id="SNR62578.1"/>
    </source>
</evidence>